<dbReference type="PRINTS" id="PR00830">
    <property type="entry name" value="ENDOLAPTASE"/>
</dbReference>
<dbReference type="CDD" id="cd19500">
    <property type="entry name" value="RecA-like_Lon"/>
    <property type="match status" value="1"/>
</dbReference>
<gene>
    <name evidence="17" type="primary">lon_2</name>
    <name evidence="9" type="synonym">lon</name>
    <name evidence="17" type="ORF">METEAL_42050</name>
</gene>
<dbReference type="SUPFAM" id="SSF88697">
    <property type="entry name" value="PUA domain-like"/>
    <property type="match status" value="1"/>
</dbReference>
<keyword evidence="2 9" id="KW-0963">Cytoplasm</keyword>
<evidence type="ECO:0000256" key="1">
    <source>
        <dbReference type="ARBA" id="ARBA00004496"/>
    </source>
</evidence>
<dbReference type="GO" id="GO:0004252">
    <property type="term" value="F:serine-type endopeptidase activity"/>
    <property type="evidence" value="ECO:0007669"/>
    <property type="project" value="UniProtKB-UniRule"/>
</dbReference>
<dbReference type="GO" id="GO:0006515">
    <property type="term" value="P:protein quality control for misfolded or incompletely synthesized proteins"/>
    <property type="evidence" value="ECO:0007669"/>
    <property type="project" value="UniProtKB-UniRule"/>
</dbReference>
<evidence type="ECO:0000256" key="8">
    <source>
        <dbReference type="ARBA" id="ARBA00023016"/>
    </source>
</evidence>
<evidence type="ECO:0000256" key="2">
    <source>
        <dbReference type="ARBA" id="ARBA00022490"/>
    </source>
</evidence>
<dbReference type="HAMAP" id="MF_01973">
    <property type="entry name" value="lon_bact"/>
    <property type="match status" value="1"/>
</dbReference>
<dbReference type="FunFam" id="3.40.50.300:FF:000382">
    <property type="entry name" value="Lon protease homolog 2, peroxisomal"/>
    <property type="match status" value="1"/>
</dbReference>
<dbReference type="InterPro" id="IPR003111">
    <property type="entry name" value="Lon_prtase_N"/>
</dbReference>
<dbReference type="Gene3D" id="3.40.50.300">
    <property type="entry name" value="P-loop containing nucleotide triphosphate hydrolases"/>
    <property type="match status" value="1"/>
</dbReference>
<dbReference type="InterPro" id="IPR020568">
    <property type="entry name" value="Ribosomal_Su5_D2-typ_SF"/>
</dbReference>
<dbReference type="GO" id="GO:0005737">
    <property type="term" value="C:cytoplasm"/>
    <property type="evidence" value="ECO:0007669"/>
    <property type="project" value="UniProtKB-SubCell"/>
</dbReference>
<dbReference type="AlphaFoldDB" id="A0AA48H041"/>
<keyword evidence="6 9" id="KW-0720">Serine protease</keyword>
<comment type="function">
    <text evidence="9">ATP-dependent serine protease that mediates the selective degradation of mutant and abnormal proteins as well as certain short-lived regulatory proteins. Required for cellular homeostasis and for survival from DNA damage and developmental changes induced by stress. Degrades polypeptides processively to yield small peptide fragments that are 5 to 10 amino acids long. Binds to DNA in a double-stranded, site-specific manner.</text>
</comment>
<dbReference type="GO" id="GO:0043565">
    <property type="term" value="F:sequence-specific DNA binding"/>
    <property type="evidence" value="ECO:0007669"/>
    <property type="project" value="UniProtKB-UniRule"/>
</dbReference>
<dbReference type="SMART" id="SM00382">
    <property type="entry name" value="AAA"/>
    <property type="match status" value="1"/>
</dbReference>
<dbReference type="Gene3D" id="3.30.230.10">
    <property type="match status" value="1"/>
</dbReference>
<dbReference type="Pfam" id="PF22667">
    <property type="entry name" value="Lon_lid"/>
    <property type="match status" value="1"/>
</dbReference>
<dbReference type="InterPro" id="IPR008268">
    <property type="entry name" value="Peptidase_S16_AS"/>
</dbReference>
<feature type="active site" evidence="9 11">
    <location>
        <position position="735"/>
    </location>
</feature>
<dbReference type="InterPro" id="IPR046336">
    <property type="entry name" value="Lon_prtase_N_sf"/>
</dbReference>
<keyword evidence="4 9" id="KW-0547">Nucleotide-binding</keyword>
<dbReference type="GO" id="GO:0016887">
    <property type="term" value="F:ATP hydrolysis activity"/>
    <property type="evidence" value="ECO:0007669"/>
    <property type="project" value="UniProtKB-UniRule"/>
</dbReference>
<accession>A0AA48H041</accession>
<dbReference type="PROSITE" id="PS01046">
    <property type="entry name" value="LON_SER"/>
    <property type="match status" value="1"/>
</dbReference>
<evidence type="ECO:0000313" key="18">
    <source>
        <dbReference type="Proteomes" id="UP001238179"/>
    </source>
</evidence>
<evidence type="ECO:0000256" key="7">
    <source>
        <dbReference type="ARBA" id="ARBA00022840"/>
    </source>
</evidence>
<dbReference type="InterPro" id="IPR004815">
    <property type="entry name" value="Lon_bac/euk-typ"/>
</dbReference>
<evidence type="ECO:0000313" key="17">
    <source>
        <dbReference type="EMBL" id="BDU75031.1"/>
    </source>
</evidence>
<dbReference type="NCBIfam" id="TIGR00763">
    <property type="entry name" value="lon"/>
    <property type="match status" value="1"/>
</dbReference>
<comment type="subunit">
    <text evidence="9 10">Homohexamer. Organized in a ring with a central cavity.</text>
</comment>
<evidence type="ECO:0000259" key="16">
    <source>
        <dbReference type="PROSITE" id="PS51787"/>
    </source>
</evidence>
<dbReference type="InterPro" id="IPR027543">
    <property type="entry name" value="Lon_bac"/>
</dbReference>
<evidence type="ECO:0000256" key="6">
    <source>
        <dbReference type="ARBA" id="ARBA00022825"/>
    </source>
</evidence>
<evidence type="ECO:0000256" key="14">
    <source>
        <dbReference type="RuleBase" id="RU000591"/>
    </source>
</evidence>
<evidence type="ECO:0000256" key="9">
    <source>
        <dbReference type="HAMAP-Rule" id="MF_01973"/>
    </source>
</evidence>
<keyword evidence="7 9" id="KW-0067">ATP-binding</keyword>
<proteinExistence type="evidence at transcript level"/>
<dbReference type="PANTHER" id="PTHR10046">
    <property type="entry name" value="ATP DEPENDENT LON PROTEASE FAMILY MEMBER"/>
    <property type="match status" value="1"/>
</dbReference>
<evidence type="ECO:0000256" key="10">
    <source>
        <dbReference type="PIRNR" id="PIRNR001174"/>
    </source>
</evidence>
<organism evidence="17 18">
    <name type="scientific">Mesoterricola silvestris</name>
    <dbReference type="NCBI Taxonomy" id="2927979"/>
    <lineage>
        <taxon>Bacteria</taxon>
        <taxon>Pseudomonadati</taxon>
        <taxon>Acidobacteriota</taxon>
        <taxon>Holophagae</taxon>
        <taxon>Holophagales</taxon>
        <taxon>Holophagaceae</taxon>
        <taxon>Mesoterricola</taxon>
    </lineage>
</organism>
<name>A0AA48H041_9BACT</name>
<dbReference type="EC" id="3.4.21.53" evidence="9 10"/>
<comment type="induction">
    <text evidence="9">By heat shock.</text>
</comment>
<feature type="domain" description="Lon proteolytic" evidence="15">
    <location>
        <begin position="605"/>
        <end position="786"/>
    </location>
</feature>
<dbReference type="SUPFAM" id="SSF52540">
    <property type="entry name" value="P-loop containing nucleoside triphosphate hydrolases"/>
    <property type="match status" value="1"/>
</dbReference>
<dbReference type="SUPFAM" id="SSF54211">
    <property type="entry name" value="Ribosomal protein S5 domain 2-like"/>
    <property type="match status" value="1"/>
</dbReference>
<evidence type="ECO:0000256" key="5">
    <source>
        <dbReference type="ARBA" id="ARBA00022801"/>
    </source>
</evidence>
<dbReference type="KEGG" id="msil:METEAL_42050"/>
<dbReference type="RefSeq" id="WP_316413714.1">
    <property type="nucleotide sequence ID" value="NZ_AP027080.1"/>
</dbReference>
<evidence type="ECO:0000259" key="15">
    <source>
        <dbReference type="PROSITE" id="PS51786"/>
    </source>
</evidence>
<feature type="domain" description="Lon N-terminal" evidence="16">
    <location>
        <begin position="21"/>
        <end position="216"/>
    </location>
</feature>
<dbReference type="Proteomes" id="UP001238179">
    <property type="component" value="Chromosome"/>
</dbReference>
<feature type="binding site" evidence="9 12">
    <location>
        <begin position="368"/>
        <end position="375"/>
    </location>
    <ligand>
        <name>ATP</name>
        <dbReference type="ChEBI" id="CHEBI:30616"/>
    </ligand>
</feature>
<protein>
    <recommendedName>
        <fullName evidence="9 10">Lon protease</fullName>
        <ecNumber evidence="9 10">3.4.21.53</ecNumber>
    </recommendedName>
    <alternativeName>
        <fullName evidence="9">ATP-dependent protease La</fullName>
    </alternativeName>
</protein>
<dbReference type="EMBL" id="AP027080">
    <property type="protein sequence ID" value="BDU75031.1"/>
    <property type="molecule type" value="Genomic_DNA"/>
</dbReference>
<dbReference type="InterPro" id="IPR003593">
    <property type="entry name" value="AAA+_ATPase"/>
</dbReference>
<evidence type="ECO:0000256" key="12">
    <source>
        <dbReference type="PIRSR" id="PIRSR001174-2"/>
    </source>
</evidence>
<dbReference type="InterPro" id="IPR027065">
    <property type="entry name" value="Lon_Prtase"/>
</dbReference>
<evidence type="ECO:0000256" key="3">
    <source>
        <dbReference type="ARBA" id="ARBA00022670"/>
    </source>
</evidence>
<dbReference type="InterPro" id="IPR003959">
    <property type="entry name" value="ATPase_AAA_core"/>
</dbReference>
<keyword evidence="18" id="KW-1185">Reference proteome</keyword>
<comment type="similarity">
    <text evidence="9 10 13 14">Belongs to the peptidase S16 family.</text>
</comment>
<dbReference type="InterPro" id="IPR014721">
    <property type="entry name" value="Ribsml_uS5_D2-typ_fold_subgr"/>
</dbReference>
<dbReference type="Gene3D" id="1.20.58.1480">
    <property type="match status" value="1"/>
</dbReference>
<evidence type="ECO:0000256" key="11">
    <source>
        <dbReference type="PIRSR" id="PIRSR001174-1"/>
    </source>
</evidence>
<dbReference type="PROSITE" id="PS51787">
    <property type="entry name" value="LON_N"/>
    <property type="match status" value="1"/>
</dbReference>
<sequence>MAEEILAPQTVDESPKIPDVLPVLPLRDVVVYPYVILPLSVSREKSLRAVDTALVENRMILLLSQKQMEMDDPGPEDLYKVGTAALIMRVLKLPDGRVRALVQGLQRVRVEYFTETESQFKAKVEVLSESEIAERNIELDALLRSVKQTLEKAVALGKNLPQEVLVIASNLDSPGRLADLVASNLDLKPPQMQEVLEIANPTQRLKRVNELLMREIDLLEVQQKITMEARGEMDKSQREYYLRQQLKAIQQELGEGSELAEEIQAFRDKMAKLKVPEEPLLEIDRNLKKLERMHPDSSETAVTRTYLEWMTEMPWGTLTEDNLDLKEAKRILDEDHYGLEKIKDRLVEYLAVRKLNPEHKGTILCFVGPPGTGKTSLGKSVARALGRKFNRISLGGVHDESEVRGHRRTYVGAMPGRIIQALHQVKSMNPVIMLDEVDKIGRDMRGDPSAALLEVLDPEQNHTFRDHYMNVPIDLSQVLFLTNANELDPIQPAFRDRMEIIHLSSYTLEEKVGIAERHLIPRQLEKNGITEKQLVFSTKGLQAIITGYTREAGLRQLEREIGTVCRKVARKVAEGDLKTKITLSEKNVHDLLGPVKLLQDERLKAPRVGVVTGLAWTSTGGEVLFVEALKMPGKGALVLTGQLGDVMKESAQAALSYIRSRSDAFEIDPEVFQKNDLHIHFPEGAIPKDGPSAGLAIATVLLSVLKGLPVLNTLAMTGEIDLRGEALPIGGLKEKALAALRVGVREVVIPFANQKDLEEIAPEVRKKLRFHPVKHVEEVFEMALDGWIRPEKRKKPRARK</sequence>
<dbReference type="InterPro" id="IPR027417">
    <property type="entry name" value="P-loop_NTPase"/>
</dbReference>
<dbReference type="PROSITE" id="PS51786">
    <property type="entry name" value="LON_PROTEOLYTIC"/>
    <property type="match status" value="1"/>
</dbReference>
<dbReference type="GO" id="GO:0005524">
    <property type="term" value="F:ATP binding"/>
    <property type="evidence" value="ECO:0007669"/>
    <property type="project" value="UniProtKB-UniRule"/>
</dbReference>
<dbReference type="Pfam" id="PF05362">
    <property type="entry name" value="Lon_C"/>
    <property type="match status" value="1"/>
</dbReference>
<reference evidence="18" key="1">
    <citation type="journal article" date="2023" name="Int. J. Syst. Evol. Microbiol.">
        <title>Mesoterricola silvestris gen. nov., sp. nov., Mesoterricola sediminis sp. nov., Geothrix oryzae sp. nov., Geothrix edaphica sp. nov., Geothrix rubra sp. nov., and Geothrix limicola sp. nov., six novel members of Acidobacteriota isolated from soils.</title>
        <authorList>
            <person name="Itoh H."/>
            <person name="Sugisawa Y."/>
            <person name="Mise K."/>
            <person name="Xu Z."/>
            <person name="Kuniyasu M."/>
            <person name="Ushijima N."/>
            <person name="Kawano K."/>
            <person name="Kobayashi E."/>
            <person name="Shiratori Y."/>
            <person name="Masuda Y."/>
            <person name="Senoo K."/>
        </authorList>
    </citation>
    <scope>NUCLEOTIDE SEQUENCE [LARGE SCALE GENOMIC DNA]</scope>
    <source>
        <strain evidence="18">W79</strain>
    </source>
</reference>
<comment type="subcellular location">
    <subcellularLocation>
        <location evidence="1 9 10">Cytoplasm</location>
    </subcellularLocation>
</comment>
<keyword evidence="8 9" id="KW-0346">Stress response</keyword>
<dbReference type="GO" id="GO:0004176">
    <property type="term" value="F:ATP-dependent peptidase activity"/>
    <property type="evidence" value="ECO:0007669"/>
    <property type="project" value="UniProtKB-UniRule"/>
</dbReference>
<feature type="active site" evidence="9 11">
    <location>
        <position position="692"/>
    </location>
</feature>
<dbReference type="Gene3D" id="1.10.8.60">
    <property type="match status" value="1"/>
</dbReference>
<keyword evidence="5 9" id="KW-0378">Hydrolase</keyword>
<dbReference type="GO" id="GO:0034605">
    <property type="term" value="P:cellular response to heat"/>
    <property type="evidence" value="ECO:0007669"/>
    <property type="project" value="UniProtKB-UniRule"/>
</dbReference>
<dbReference type="Pfam" id="PF02190">
    <property type="entry name" value="LON_substr_bdg"/>
    <property type="match status" value="1"/>
</dbReference>
<comment type="catalytic activity">
    <reaction evidence="9 10 13">
        <text>Hydrolysis of proteins in presence of ATP.</text>
        <dbReference type="EC" id="3.4.21.53"/>
    </reaction>
</comment>
<evidence type="ECO:0000256" key="13">
    <source>
        <dbReference type="PROSITE-ProRule" id="PRU01122"/>
    </source>
</evidence>
<dbReference type="Pfam" id="PF00004">
    <property type="entry name" value="AAA"/>
    <property type="match status" value="1"/>
</dbReference>
<dbReference type="InterPro" id="IPR015947">
    <property type="entry name" value="PUA-like_sf"/>
</dbReference>
<keyword evidence="3 9" id="KW-0645">Protease</keyword>
<dbReference type="InterPro" id="IPR054594">
    <property type="entry name" value="Lon_lid"/>
</dbReference>
<dbReference type="Gene3D" id="1.20.5.5270">
    <property type="match status" value="1"/>
</dbReference>
<evidence type="ECO:0000256" key="4">
    <source>
        <dbReference type="ARBA" id="ARBA00022741"/>
    </source>
</evidence>
<dbReference type="SMART" id="SM00464">
    <property type="entry name" value="LON"/>
    <property type="match status" value="1"/>
</dbReference>
<dbReference type="Gene3D" id="2.30.130.40">
    <property type="entry name" value="LON domain-like"/>
    <property type="match status" value="1"/>
</dbReference>
<dbReference type="InterPro" id="IPR008269">
    <property type="entry name" value="Lon_proteolytic"/>
</dbReference>
<dbReference type="PIRSF" id="PIRSF001174">
    <property type="entry name" value="Lon_proteas"/>
    <property type="match status" value="1"/>
</dbReference>